<evidence type="ECO:0000256" key="5">
    <source>
        <dbReference type="ARBA" id="ARBA00022840"/>
    </source>
</evidence>
<name>A0A437NWK9_9HYPH</name>
<dbReference type="InterPro" id="IPR037051">
    <property type="entry name" value="4-carb_acid_sugar_kinase_N_sf"/>
</dbReference>
<feature type="domain" description="Four-carbon acid sugar kinase N-terminal" evidence="7">
    <location>
        <begin position="13"/>
        <end position="251"/>
    </location>
</feature>
<protein>
    <submittedName>
        <fullName evidence="9">Four-carbon acid sugar kinase family protein</fullName>
    </submittedName>
</protein>
<organism evidence="9 10">
    <name type="scientific">Methylobacterium oryzihabitans</name>
    <dbReference type="NCBI Taxonomy" id="2499852"/>
    <lineage>
        <taxon>Bacteria</taxon>
        <taxon>Pseudomonadati</taxon>
        <taxon>Pseudomonadota</taxon>
        <taxon>Alphaproteobacteria</taxon>
        <taxon>Hyphomicrobiales</taxon>
        <taxon>Methylobacteriaceae</taxon>
        <taxon>Methylobacterium</taxon>
    </lineage>
</organism>
<comment type="caution">
    <text evidence="9">The sequence shown here is derived from an EMBL/GenBank/DDBJ whole genome shotgun (WGS) entry which is preliminary data.</text>
</comment>
<keyword evidence="10" id="KW-1185">Reference proteome</keyword>
<sequence>MTPRPLPPGPLVAFYGDDLTGSSAAMEVLAFAGLDTVLFLAPPTPERLAAFAGHRAVGIAGMARSQGPAWMDAHLPPVFRLLAGLGAPVAHYKVCSTFDSAPHVGSIGRAAELGAEVFRVGAESWIPMLVADPGMGRYQSFGHLFAMAGPDGHRLDRHPTMARHPVTPMDEADLGRHLARQTALPVGLVDFVAMKRGEGSARLARARAAGARIVSLDVLDHETLVEAGRLIWEEGGSPTFTVGSQGVGAALVAWWREAGLLPAAPAIPVPPPVDRIAAVSGSVSPVTAGQIAHAVQNGFEGLRIDPSLAVDPAAWEREVGRAGEAALAALGRGRDPLVYSAAGPDDPAVAALRDATRTAGLSEEVVNDRIGAGLGTILNRVVRQGRLTRAVISGGDTSGRVAARLGIDALAALAPMAPGAPLCRAYTDDGGAGLEIALKGGQVGGPDFFVAVRRGAPTSKAG</sequence>
<evidence type="ECO:0000256" key="1">
    <source>
        <dbReference type="ARBA" id="ARBA00005715"/>
    </source>
</evidence>
<dbReference type="InterPro" id="IPR010737">
    <property type="entry name" value="4-carb_acid_sugar_kinase_N"/>
</dbReference>
<evidence type="ECO:0000313" key="9">
    <source>
        <dbReference type="EMBL" id="RVU14396.1"/>
    </source>
</evidence>
<dbReference type="AlphaFoldDB" id="A0A437NWK9"/>
<evidence type="ECO:0000259" key="8">
    <source>
        <dbReference type="Pfam" id="PF17042"/>
    </source>
</evidence>
<evidence type="ECO:0000256" key="4">
    <source>
        <dbReference type="ARBA" id="ARBA00022777"/>
    </source>
</evidence>
<keyword evidence="6" id="KW-0119">Carbohydrate metabolism</keyword>
<evidence type="ECO:0000259" key="7">
    <source>
        <dbReference type="Pfam" id="PF07005"/>
    </source>
</evidence>
<dbReference type="GO" id="GO:0016301">
    <property type="term" value="F:kinase activity"/>
    <property type="evidence" value="ECO:0007669"/>
    <property type="project" value="UniProtKB-KW"/>
</dbReference>
<proteinExistence type="inferred from homology"/>
<dbReference type="OrthoDB" id="7686359at2"/>
<feature type="domain" description="Four-carbon acid sugar kinase nucleotide binding" evidence="8">
    <location>
        <begin position="278"/>
        <end position="449"/>
    </location>
</feature>
<dbReference type="Pfam" id="PF17042">
    <property type="entry name" value="NBD_C"/>
    <property type="match status" value="1"/>
</dbReference>
<dbReference type="InterPro" id="IPR042213">
    <property type="entry name" value="NBD_C_sf"/>
</dbReference>
<evidence type="ECO:0000256" key="2">
    <source>
        <dbReference type="ARBA" id="ARBA00022679"/>
    </source>
</evidence>
<dbReference type="Gene3D" id="3.40.50.10840">
    <property type="entry name" value="Putative sugar-binding, N-terminal domain"/>
    <property type="match status" value="1"/>
</dbReference>
<evidence type="ECO:0000313" key="10">
    <source>
        <dbReference type="Proteomes" id="UP000286997"/>
    </source>
</evidence>
<comment type="similarity">
    <text evidence="1">Belongs to the four-carbon acid sugar kinase family.</text>
</comment>
<keyword evidence="3" id="KW-0547">Nucleotide-binding</keyword>
<evidence type="ECO:0000256" key="3">
    <source>
        <dbReference type="ARBA" id="ARBA00022741"/>
    </source>
</evidence>
<gene>
    <name evidence="9" type="ORF">EOE48_23500</name>
</gene>
<dbReference type="Gene3D" id="3.40.980.20">
    <property type="entry name" value="Four-carbon acid sugar kinase, nucleotide binding domain"/>
    <property type="match status" value="1"/>
</dbReference>
<keyword evidence="2" id="KW-0808">Transferase</keyword>
<accession>A0A437NWK9</accession>
<dbReference type="Pfam" id="PF07005">
    <property type="entry name" value="SBD_N"/>
    <property type="match status" value="1"/>
</dbReference>
<dbReference type="SUPFAM" id="SSF142764">
    <property type="entry name" value="YgbK-like"/>
    <property type="match status" value="1"/>
</dbReference>
<evidence type="ECO:0000256" key="6">
    <source>
        <dbReference type="ARBA" id="ARBA00023277"/>
    </source>
</evidence>
<dbReference type="Proteomes" id="UP000286997">
    <property type="component" value="Unassembled WGS sequence"/>
</dbReference>
<dbReference type="GO" id="GO:0005524">
    <property type="term" value="F:ATP binding"/>
    <property type="evidence" value="ECO:0007669"/>
    <property type="project" value="UniProtKB-KW"/>
</dbReference>
<dbReference type="EMBL" id="SACP01000031">
    <property type="protein sequence ID" value="RVU14396.1"/>
    <property type="molecule type" value="Genomic_DNA"/>
</dbReference>
<keyword evidence="4 9" id="KW-0418">Kinase</keyword>
<dbReference type="RefSeq" id="WP_127733317.1">
    <property type="nucleotide sequence ID" value="NZ_SACP01000031.1"/>
</dbReference>
<reference evidence="9 10" key="1">
    <citation type="submission" date="2019-01" db="EMBL/GenBank/DDBJ databases">
        <authorList>
            <person name="Chen W.-M."/>
        </authorList>
    </citation>
    <scope>NUCLEOTIDE SEQUENCE [LARGE SCALE GENOMIC DNA]</scope>
    <source>
        <strain evidence="9 10">TER-1</strain>
    </source>
</reference>
<keyword evidence="5" id="KW-0067">ATP-binding</keyword>
<dbReference type="InterPro" id="IPR031475">
    <property type="entry name" value="NBD_C"/>
</dbReference>